<evidence type="ECO:0000256" key="2">
    <source>
        <dbReference type="ARBA" id="ARBA00022679"/>
    </source>
</evidence>
<feature type="domain" description="SET" evidence="8">
    <location>
        <begin position="129"/>
        <end position="454"/>
    </location>
</feature>
<dbReference type="EMBL" id="KZ819197">
    <property type="protein sequence ID" value="PWY98900.1"/>
    <property type="molecule type" value="Genomic_DNA"/>
</dbReference>
<dbReference type="InterPro" id="IPR046341">
    <property type="entry name" value="SET_dom_sf"/>
</dbReference>
<dbReference type="SUPFAM" id="SSF82199">
    <property type="entry name" value="SET domain"/>
    <property type="match status" value="1"/>
</dbReference>
<dbReference type="OrthoDB" id="438641at2759"/>
<dbReference type="InterPro" id="IPR001214">
    <property type="entry name" value="SET_dom"/>
</dbReference>
<evidence type="ECO:0000256" key="5">
    <source>
        <dbReference type="ARBA" id="ARBA00044528"/>
    </source>
</evidence>
<dbReference type="GO" id="GO:0032259">
    <property type="term" value="P:methylation"/>
    <property type="evidence" value="ECO:0007669"/>
    <property type="project" value="UniProtKB-KW"/>
</dbReference>
<evidence type="ECO:0000256" key="1">
    <source>
        <dbReference type="ARBA" id="ARBA00022603"/>
    </source>
</evidence>
<feature type="compositionally biased region" description="Polar residues" evidence="7">
    <location>
        <begin position="513"/>
        <end position="530"/>
    </location>
</feature>
<dbReference type="STRING" id="1882483.A0A317XNN9"/>
<evidence type="ECO:0000313" key="10">
    <source>
        <dbReference type="Proteomes" id="UP000246740"/>
    </source>
</evidence>
<dbReference type="PANTHER" id="PTHR46402:SF2">
    <property type="entry name" value="HISTONE-LYSINE N-TRIMETHYLTRANSFERASE SMYD5"/>
    <property type="match status" value="1"/>
</dbReference>
<dbReference type="GO" id="GO:0045814">
    <property type="term" value="P:negative regulation of gene expression, epigenetic"/>
    <property type="evidence" value="ECO:0007669"/>
    <property type="project" value="TreeGrafter"/>
</dbReference>
<dbReference type="Gene3D" id="2.170.270.10">
    <property type="entry name" value="SET domain"/>
    <property type="match status" value="1"/>
</dbReference>
<dbReference type="Proteomes" id="UP000246740">
    <property type="component" value="Unassembled WGS sequence"/>
</dbReference>
<dbReference type="PROSITE" id="PS50280">
    <property type="entry name" value="SET"/>
    <property type="match status" value="1"/>
</dbReference>
<feature type="compositionally biased region" description="Low complexity" evidence="7">
    <location>
        <begin position="19"/>
        <end position="33"/>
    </location>
</feature>
<feature type="compositionally biased region" description="Polar residues" evidence="7">
    <location>
        <begin position="265"/>
        <end position="275"/>
    </location>
</feature>
<sequence>MVVPTDGQIVEAVRAHLAQQQDASASSSASTSSINGGTKQIDAADLPRLLSTLELTNDWSQVSEKKFRSVLTNSQLLASVDDPAASGAVATNGTNASASGSGPSSSKKKKKSAAGIPRSYIDSSVPIPTGVRAVYFDSVKGKGLVADRDFKEGEVVFTEDAYIPTPPPEAMKQMGTGELCAHCFLPTSSGSRSLMVKPCPKCRHAFCSPNCFRSGMATHHILLCSGYNASAKHLVEAIEAQNWQSLHCVARSLARLLSTLTSQNNASNTAKNTKSGGSGEGEDHNSRFGSFEDVVQRLSSFATVSELERRARNPGWATEKAGFEQVLLQAHTALREALDPFYEPRAQARTAAGTGKSFEPHHVRMDLLESVKSRKSQIKDLFDYPTFLKLLGRANINMEKFGGLYSLHSFLNHSCEPNVQIRHVPERGILASMKIAALATKDIAKDDELVISYIDPTTALPRRQLVLYRDYCFGPCTCTKCTSQLKAIGLHYDPAKDNVKTFLDSVAKKSGIDANSSTDTSAGTKPNADNASLEDELRASLGF</sequence>
<organism evidence="9 10">
    <name type="scientific">Testicularia cyperi</name>
    <dbReference type="NCBI Taxonomy" id="1882483"/>
    <lineage>
        <taxon>Eukaryota</taxon>
        <taxon>Fungi</taxon>
        <taxon>Dikarya</taxon>
        <taxon>Basidiomycota</taxon>
        <taxon>Ustilaginomycotina</taxon>
        <taxon>Ustilaginomycetes</taxon>
        <taxon>Ustilaginales</taxon>
        <taxon>Anthracoideaceae</taxon>
        <taxon>Testicularia</taxon>
    </lineage>
</organism>
<evidence type="ECO:0000256" key="6">
    <source>
        <dbReference type="ARBA" id="ARBA00048619"/>
    </source>
</evidence>
<dbReference type="CDD" id="cd20071">
    <property type="entry name" value="SET_SMYD"/>
    <property type="match status" value="1"/>
</dbReference>
<feature type="region of interest" description="Disordered" evidence="7">
    <location>
        <begin position="265"/>
        <end position="286"/>
    </location>
</feature>
<dbReference type="SMART" id="SM00317">
    <property type="entry name" value="SET"/>
    <property type="match status" value="1"/>
</dbReference>
<feature type="region of interest" description="Disordered" evidence="7">
    <location>
        <begin position="512"/>
        <end position="531"/>
    </location>
</feature>
<keyword evidence="2" id="KW-0808">Transferase</keyword>
<keyword evidence="10" id="KW-1185">Reference proteome</keyword>
<accession>A0A317XNN9</accession>
<name>A0A317XNN9_9BASI</name>
<dbReference type="AlphaFoldDB" id="A0A317XNN9"/>
<dbReference type="GO" id="GO:0042799">
    <property type="term" value="F:histone H4K20 methyltransferase activity"/>
    <property type="evidence" value="ECO:0007669"/>
    <property type="project" value="TreeGrafter"/>
</dbReference>
<reference evidence="9 10" key="1">
    <citation type="journal article" date="2018" name="Mol. Biol. Evol.">
        <title>Broad Genomic Sampling Reveals a Smut Pathogenic Ancestry of the Fungal Clade Ustilaginomycotina.</title>
        <authorList>
            <person name="Kijpornyongpan T."/>
            <person name="Mondo S.J."/>
            <person name="Barry K."/>
            <person name="Sandor L."/>
            <person name="Lee J."/>
            <person name="Lipzen A."/>
            <person name="Pangilinan J."/>
            <person name="LaButti K."/>
            <person name="Hainaut M."/>
            <person name="Henrissat B."/>
            <person name="Grigoriev I.V."/>
            <person name="Spatafora J.W."/>
            <person name="Aime M.C."/>
        </authorList>
    </citation>
    <scope>NUCLEOTIDE SEQUENCE [LARGE SCALE GENOMIC DNA]</scope>
    <source>
        <strain evidence="9 10">MCA 3645</strain>
    </source>
</reference>
<keyword evidence="3" id="KW-0949">S-adenosyl-L-methionine</keyword>
<dbReference type="Pfam" id="PF00856">
    <property type="entry name" value="SET"/>
    <property type="match status" value="1"/>
</dbReference>
<feature type="compositionally biased region" description="Low complexity" evidence="7">
    <location>
        <begin position="96"/>
        <end position="105"/>
    </location>
</feature>
<evidence type="ECO:0000256" key="7">
    <source>
        <dbReference type="SAM" id="MobiDB-lite"/>
    </source>
</evidence>
<dbReference type="InParanoid" id="A0A317XNN9"/>
<evidence type="ECO:0000256" key="3">
    <source>
        <dbReference type="ARBA" id="ARBA00022691"/>
    </source>
</evidence>
<protein>
    <recommendedName>
        <fullName evidence="5">Histone-lysine N-methyltransferase SET5</fullName>
    </recommendedName>
    <alternativeName>
        <fullName evidence="4">SET domain-containing protein 5</fullName>
    </alternativeName>
</protein>
<evidence type="ECO:0000313" key="9">
    <source>
        <dbReference type="EMBL" id="PWY98900.1"/>
    </source>
</evidence>
<feature type="region of interest" description="Disordered" evidence="7">
    <location>
        <begin position="91"/>
        <end position="115"/>
    </location>
</feature>
<keyword evidence="1" id="KW-0489">Methyltransferase</keyword>
<dbReference type="PANTHER" id="PTHR46402">
    <property type="entry name" value="SET AND MYND DOMAIN-CONTAINING PROTEIN 5"/>
    <property type="match status" value="1"/>
</dbReference>
<feature type="region of interest" description="Disordered" evidence="7">
    <location>
        <begin position="19"/>
        <end position="38"/>
    </location>
</feature>
<evidence type="ECO:0000256" key="4">
    <source>
        <dbReference type="ARBA" id="ARBA00042380"/>
    </source>
</evidence>
<proteinExistence type="predicted"/>
<evidence type="ECO:0000259" key="8">
    <source>
        <dbReference type="PROSITE" id="PS50280"/>
    </source>
</evidence>
<comment type="catalytic activity">
    <reaction evidence="6">
        <text>L-lysyl-[histone] + S-adenosyl-L-methionine = N(6)-methyl-L-lysyl-[histone] + S-adenosyl-L-homocysteine + H(+)</text>
        <dbReference type="Rhea" id="RHEA:10024"/>
        <dbReference type="Rhea" id="RHEA-COMP:9845"/>
        <dbReference type="Rhea" id="RHEA-COMP:9846"/>
        <dbReference type="ChEBI" id="CHEBI:15378"/>
        <dbReference type="ChEBI" id="CHEBI:29969"/>
        <dbReference type="ChEBI" id="CHEBI:57856"/>
        <dbReference type="ChEBI" id="CHEBI:59789"/>
        <dbReference type="ChEBI" id="CHEBI:61929"/>
    </reaction>
    <physiologicalReaction direction="left-to-right" evidence="6">
        <dbReference type="Rhea" id="RHEA:10025"/>
    </physiologicalReaction>
</comment>
<gene>
    <name evidence="9" type="ORF">BCV70DRAFT_201684</name>
</gene>